<accession>A0A1B3XNV7</accession>
<dbReference type="EMBL" id="CP017080">
    <property type="protein sequence ID" value="AOH54904.1"/>
    <property type="molecule type" value="Genomic_DNA"/>
</dbReference>
<evidence type="ECO:0000313" key="2">
    <source>
        <dbReference type="Proteomes" id="UP000077926"/>
    </source>
</evidence>
<name>A0A1B3XNV7_9BACI</name>
<dbReference type="AlphaFoldDB" id="A0A1B3XNV7"/>
<dbReference type="KEGG" id="bmur:ABE28_011125"/>
<organism evidence="1 2">
    <name type="scientific">Peribacillus muralis</name>
    <dbReference type="NCBI Taxonomy" id="264697"/>
    <lineage>
        <taxon>Bacteria</taxon>
        <taxon>Bacillati</taxon>
        <taxon>Bacillota</taxon>
        <taxon>Bacilli</taxon>
        <taxon>Bacillales</taxon>
        <taxon>Bacillaceae</taxon>
        <taxon>Peribacillus</taxon>
    </lineage>
</organism>
<dbReference type="RefSeq" id="WP_064465145.1">
    <property type="nucleotide sequence ID" value="NZ_CP017080.1"/>
</dbReference>
<sequence>MNPFSYNHSSKLAHRIAQEDSISLSLVNGQILYNAVKRSQEMLKLLHEISLEMDNCVNLEMASET</sequence>
<evidence type="ECO:0000313" key="1">
    <source>
        <dbReference type="EMBL" id="AOH54904.1"/>
    </source>
</evidence>
<keyword evidence="2" id="KW-1185">Reference proteome</keyword>
<dbReference type="STRING" id="264697.ABE28_011125"/>
<protein>
    <submittedName>
        <fullName evidence="1">Uncharacterized protein</fullName>
    </submittedName>
</protein>
<gene>
    <name evidence="1" type="ORF">ABE28_011125</name>
</gene>
<reference evidence="1 2" key="1">
    <citation type="submission" date="2016-08" db="EMBL/GenBank/DDBJ databases">
        <title>Complete genome sequence of Bacillus muralis G25-68, a strain with toxicity to nematodes.</title>
        <authorList>
            <person name="Zheng Z."/>
        </authorList>
    </citation>
    <scope>NUCLEOTIDE SEQUENCE [LARGE SCALE GENOMIC DNA]</scope>
    <source>
        <strain evidence="1 2">G25-68</strain>
    </source>
</reference>
<proteinExistence type="predicted"/>
<dbReference type="Proteomes" id="UP000077926">
    <property type="component" value="Chromosome"/>
</dbReference>